<organism evidence="1 2">
    <name type="scientific">Ridgeia piscesae</name>
    <name type="common">Tubeworm</name>
    <dbReference type="NCBI Taxonomy" id="27915"/>
    <lineage>
        <taxon>Eukaryota</taxon>
        <taxon>Metazoa</taxon>
        <taxon>Spiralia</taxon>
        <taxon>Lophotrochozoa</taxon>
        <taxon>Annelida</taxon>
        <taxon>Polychaeta</taxon>
        <taxon>Sedentaria</taxon>
        <taxon>Canalipalpata</taxon>
        <taxon>Sabellida</taxon>
        <taxon>Siboglinidae</taxon>
        <taxon>Ridgeia</taxon>
    </lineage>
</organism>
<keyword evidence="2" id="KW-1185">Reference proteome</keyword>
<accession>A0AAD9KU13</accession>
<dbReference type="AlphaFoldDB" id="A0AAD9KU13"/>
<comment type="caution">
    <text evidence="1">The sequence shown here is derived from an EMBL/GenBank/DDBJ whole genome shotgun (WGS) entry which is preliminary data.</text>
</comment>
<reference evidence="1" key="1">
    <citation type="journal article" date="2023" name="Mol. Biol. Evol.">
        <title>Third-Generation Sequencing Reveals the Adaptive Role of the Epigenome in Three Deep-Sea Polychaetes.</title>
        <authorList>
            <person name="Perez M."/>
            <person name="Aroh O."/>
            <person name="Sun Y."/>
            <person name="Lan Y."/>
            <person name="Juniper S.K."/>
            <person name="Young C.R."/>
            <person name="Angers B."/>
            <person name="Qian P.Y."/>
        </authorList>
    </citation>
    <scope>NUCLEOTIDE SEQUENCE</scope>
    <source>
        <strain evidence="1">R07B-5</strain>
    </source>
</reference>
<dbReference type="Proteomes" id="UP001209878">
    <property type="component" value="Unassembled WGS sequence"/>
</dbReference>
<sequence length="45" mass="5326">MMTDRANSQVDLGSLFRYLLWCNHCSHIYRHAFKRLAIKRDSALS</sequence>
<evidence type="ECO:0000313" key="2">
    <source>
        <dbReference type="Proteomes" id="UP001209878"/>
    </source>
</evidence>
<protein>
    <submittedName>
        <fullName evidence="1">Uncharacterized protein</fullName>
    </submittedName>
</protein>
<name>A0AAD9KU13_RIDPI</name>
<proteinExistence type="predicted"/>
<dbReference type="EMBL" id="JAODUO010000607">
    <property type="protein sequence ID" value="KAK2177305.1"/>
    <property type="molecule type" value="Genomic_DNA"/>
</dbReference>
<gene>
    <name evidence="1" type="ORF">NP493_606g03051</name>
</gene>
<evidence type="ECO:0000313" key="1">
    <source>
        <dbReference type="EMBL" id="KAK2177305.1"/>
    </source>
</evidence>